<proteinExistence type="predicted"/>
<sequence>MSLAPIGCGPVYAGDPTLPCVKGNTLVFSASPGKPRATVHVGQRIFKKLKHLAHIVVAHLSGRSRRANKHVSSSAFAKDGPVARLESLGRQVRAAPYVSPEENIQRIRLAESQWSRLYAATSSVGTGLPSQDAISLLLQDCPDDTIGNLYRAMRQLESMPSALGGWRAALEDQIVVRFASRINQLLRLYGGPLESSLSNARAAWAMKAGSATDGVTPDHELGNACRAMLVAMSDVDGAIAARWDGMIDHEPEWLPPPVDGEETRPRADAGQLKRVYHYVAVLDEGIKAAAEALAIPEASSGHLGEIREGVLLSMLRQCPTWQELTEANLALKRLMARDVLDAEEADYLEWD</sequence>
<accession>A0A1W6Z2I2</accession>
<reference evidence="1 2" key="1">
    <citation type="submission" date="2017-05" db="EMBL/GenBank/DDBJ databases">
        <title>Complete and WGS of Bordetella genogroups.</title>
        <authorList>
            <person name="Spilker T."/>
            <person name="LiPuma J."/>
        </authorList>
    </citation>
    <scope>NUCLEOTIDE SEQUENCE [LARGE SCALE GENOMIC DNA]</scope>
    <source>
        <strain evidence="1 2">AU17164</strain>
    </source>
</reference>
<protein>
    <submittedName>
        <fullName evidence="1">Uncharacterized protein</fullName>
    </submittedName>
</protein>
<dbReference type="Proteomes" id="UP000194139">
    <property type="component" value="Chromosome"/>
</dbReference>
<keyword evidence="2" id="KW-1185">Reference proteome</keyword>
<name>A0A1W6Z2I2_9BORD</name>
<evidence type="ECO:0000313" key="2">
    <source>
        <dbReference type="Proteomes" id="UP000194139"/>
    </source>
</evidence>
<gene>
    <name evidence="1" type="ORF">CAL13_16070</name>
</gene>
<dbReference type="AlphaFoldDB" id="A0A1W6Z2I2"/>
<dbReference type="EMBL" id="CP021109">
    <property type="protein sequence ID" value="ARP87550.1"/>
    <property type="molecule type" value="Genomic_DNA"/>
</dbReference>
<organism evidence="1 2">
    <name type="scientific">Bordetella genomosp. 9</name>
    <dbReference type="NCBI Taxonomy" id="1416803"/>
    <lineage>
        <taxon>Bacteria</taxon>
        <taxon>Pseudomonadati</taxon>
        <taxon>Pseudomonadota</taxon>
        <taxon>Betaproteobacteria</taxon>
        <taxon>Burkholderiales</taxon>
        <taxon>Alcaligenaceae</taxon>
        <taxon>Bordetella</taxon>
    </lineage>
</organism>
<evidence type="ECO:0000313" key="1">
    <source>
        <dbReference type="EMBL" id="ARP87550.1"/>
    </source>
</evidence>
<dbReference type="RefSeq" id="WP_086072938.1">
    <property type="nucleotide sequence ID" value="NZ_CP021109.1"/>
</dbReference>